<dbReference type="EMBL" id="CP001842">
    <property type="protein sequence ID" value="ADB95586.1"/>
    <property type="molecule type" value="Genomic_DNA"/>
</dbReference>
<reference evidence="6 7" key="1">
    <citation type="journal article" date="2010" name="Nature">
        <title>Metabolic streamlining in an open-ocean nitrogen-fixing cyanobacterium.</title>
        <authorList>
            <person name="Tripp H.J."/>
            <person name="Bench S.R."/>
            <person name="Turk K.A."/>
            <person name="Foster R.A."/>
            <person name="Desany B.A."/>
            <person name="Niazi F."/>
            <person name="Affourtit J.P."/>
            <person name="Zehr J.P."/>
        </authorList>
    </citation>
    <scope>NUCLEOTIDE SEQUENCE [LARGE SCALE GENOMIC DNA]</scope>
    <source>
        <strain evidence="7">ALOHA</strain>
    </source>
</reference>
<gene>
    <name evidence="6" type="ordered locus">UCYN_09020</name>
</gene>
<dbReference type="Gene3D" id="2.40.420.20">
    <property type="match status" value="1"/>
</dbReference>
<dbReference type="PANTHER" id="PTHR30469:SF39">
    <property type="entry name" value="SLL0180 PROTEIN"/>
    <property type="match status" value="1"/>
</dbReference>
<dbReference type="Pfam" id="PF25917">
    <property type="entry name" value="BSH_RND"/>
    <property type="match status" value="1"/>
</dbReference>
<keyword evidence="3" id="KW-0175">Coiled coil</keyword>
<evidence type="ECO:0000256" key="1">
    <source>
        <dbReference type="ARBA" id="ARBA00004236"/>
    </source>
</evidence>
<dbReference type="KEGG" id="cyu:UCYN_09020"/>
<feature type="domain" description="Multidrug resistance protein MdtA-like beta-barrel" evidence="5">
    <location>
        <begin position="305"/>
        <end position="359"/>
    </location>
</feature>
<dbReference type="GO" id="GO:0015562">
    <property type="term" value="F:efflux transmembrane transporter activity"/>
    <property type="evidence" value="ECO:0007669"/>
    <property type="project" value="TreeGrafter"/>
</dbReference>
<dbReference type="InterPro" id="IPR058626">
    <property type="entry name" value="MdtA-like_b-barrel"/>
</dbReference>
<dbReference type="Gene3D" id="2.40.50.100">
    <property type="match status" value="2"/>
</dbReference>
<name>D3EQ36_ATETH</name>
<dbReference type="HOGENOM" id="CLU_018816_1_2_3"/>
<evidence type="ECO:0000313" key="7">
    <source>
        <dbReference type="Proteomes" id="UP000001405"/>
    </source>
</evidence>
<feature type="domain" description="Multidrug resistance protein MdtA-like barrel-sandwich hybrid" evidence="4">
    <location>
        <begin position="43"/>
        <end position="278"/>
    </location>
</feature>
<dbReference type="Proteomes" id="UP000001405">
    <property type="component" value="Chromosome"/>
</dbReference>
<feature type="coiled-coil region" evidence="3">
    <location>
        <begin position="102"/>
        <end position="196"/>
    </location>
</feature>
<dbReference type="InterPro" id="IPR006143">
    <property type="entry name" value="RND_pump_MFP"/>
</dbReference>
<proteinExistence type="inferred from homology"/>
<dbReference type="GO" id="GO:1990281">
    <property type="term" value="C:efflux pump complex"/>
    <property type="evidence" value="ECO:0007669"/>
    <property type="project" value="TreeGrafter"/>
</dbReference>
<dbReference type="Gene3D" id="1.10.287.470">
    <property type="entry name" value="Helix hairpin bin"/>
    <property type="match status" value="2"/>
</dbReference>
<comment type="subcellular location">
    <subcellularLocation>
        <location evidence="1">Cell membrane</location>
    </subcellularLocation>
</comment>
<evidence type="ECO:0000256" key="3">
    <source>
        <dbReference type="SAM" id="Coils"/>
    </source>
</evidence>
<evidence type="ECO:0000259" key="5">
    <source>
        <dbReference type="Pfam" id="PF25944"/>
    </source>
</evidence>
<dbReference type="InterPro" id="IPR058625">
    <property type="entry name" value="MdtA-like_BSH"/>
</dbReference>
<dbReference type="Pfam" id="PF25944">
    <property type="entry name" value="Beta-barrel_RND"/>
    <property type="match status" value="1"/>
</dbReference>
<dbReference type="SUPFAM" id="SSF111369">
    <property type="entry name" value="HlyD-like secretion proteins"/>
    <property type="match status" value="3"/>
</dbReference>
<dbReference type="AlphaFoldDB" id="D3EQ36"/>
<evidence type="ECO:0000313" key="6">
    <source>
        <dbReference type="EMBL" id="ADB95586.1"/>
    </source>
</evidence>
<dbReference type="NCBIfam" id="TIGR01730">
    <property type="entry name" value="RND_mfp"/>
    <property type="match status" value="1"/>
</dbReference>
<dbReference type="STRING" id="1453429.UCYN_09020"/>
<dbReference type="RefSeq" id="WP_012954273.1">
    <property type="nucleotide sequence ID" value="NC_013771.1"/>
</dbReference>
<keyword evidence="7" id="KW-1185">Reference proteome</keyword>
<protein>
    <submittedName>
        <fullName evidence="6">RND family efflux transporter, MFP subunit</fullName>
    </submittedName>
</protein>
<organism evidence="7">
    <name type="scientific">Atelocyanobacterium thalassa (isolate ALOHA)</name>
    <dbReference type="NCBI Taxonomy" id="1453429"/>
    <lineage>
        <taxon>Bacteria</taxon>
        <taxon>Bacillati</taxon>
        <taxon>Cyanobacteriota</taxon>
        <taxon>Cyanophyceae</taxon>
        <taxon>Oscillatoriophycideae</taxon>
        <taxon>Chroococcales</taxon>
        <taxon>Aphanothecaceae</taxon>
        <taxon>Candidatus Atelocyanobacterium</taxon>
        <taxon>Candidatus Atelocyanobacterium thalassae</taxon>
    </lineage>
</organism>
<dbReference type="PANTHER" id="PTHR30469">
    <property type="entry name" value="MULTIDRUG RESISTANCE PROTEIN MDTA"/>
    <property type="match status" value="1"/>
</dbReference>
<sequence>MSNNIIGKSSPDDIKIIVLKPKIVKIFSEFTGTIEAKNILILKSEIYGKIKQILAKEGDNITKNQIIMEFDPDNLQAKLLESQAKLASTKARLLELETGNRIEDLKEAKARLRGAKVRLNNTKIGDSIEEIAQARANLNSSQASLELAQQRVARYKMLKEQGVISIDEYQEHITILRRARADLEQTKRRLSQLKKRRLADLDELTTVVETELQNLQRLQAGPRREVIAQAKADVIEASAQLQTSQIHISKTKVKAPFSGVVENIFTRDNEYVKEGDSLISLINNNTLRLRLTIPLKYSSRLSIGLPVEIIDDSEKIITTGKISFISSNIIKNSQSIFIRASFNNLNQKLLNGQFVRARIIWQKNSSLSIPAKSVYHIGKEKFVFIVKDNNSGENNIPNSIAKRVKVQLNSLEGGDYKVINGLTAYDKLIVSNNKKLKDGMFLQKLDSHEKKVKNSN</sequence>
<accession>D3EQ36</accession>
<evidence type="ECO:0000256" key="2">
    <source>
        <dbReference type="ARBA" id="ARBA00009477"/>
    </source>
</evidence>
<comment type="similarity">
    <text evidence="2">Belongs to the membrane fusion protein (MFP) (TC 8.A.1) family.</text>
</comment>
<evidence type="ECO:0000259" key="4">
    <source>
        <dbReference type="Pfam" id="PF25917"/>
    </source>
</evidence>